<accession>A0A1H0QP74</accession>
<gene>
    <name evidence="2" type="ORF">SAMN05192558_10779</name>
</gene>
<dbReference type="Gene3D" id="2.130.10.130">
    <property type="entry name" value="Integrin alpha, N-terminal"/>
    <property type="match status" value="2"/>
</dbReference>
<dbReference type="Proteomes" id="UP000199651">
    <property type="component" value="Unassembled WGS sequence"/>
</dbReference>
<dbReference type="STRING" id="504798.SAMN05421871_10478"/>
<dbReference type="InterPro" id="IPR028994">
    <property type="entry name" value="Integrin_alpha_N"/>
</dbReference>
<dbReference type="Pfam" id="PF13517">
    <property type="entry name" value="FG-GAP_3"/>
    <property type="match status" value="2"/>
</dbReference>
<dbReference type="SUPFAM" id="SSF55486">
    <property type="entry name" value="Metalloproteases ('zincins'), catalytic domain"/>
    <property type="match status" value="1"/>
</dbReference>
<dbReference type="EMBL" id="FNJB01000007">
    <property type="protein sequence ID" value="SDP19052.1"/>
    <property type="molecule type" value="Genomic_DNA"/>
</dbReference>
<reference evidence="3" key="1">
    <citation type="submission" date="2016-10" db="EMBL/GenBank/DDBJ databases">
        <authorList>
            <person name="Varghese N."/>
            <person name="Submissions S."/>
        </authorList>
    </citation>
    <scope>NUCLEOTIDE SEQUENCE [LARGE SCALE GENOMIC DNA]</scope>
    <source>
        <strain evidence="3">IBRC-M 10655</strain>
    </source>
</reference>
<dbReference type="SUPFAM" id="SSF69318">
    <property type="entry name" value="Integrin alpha N-terminal domain"/>
    <property type="match status" value="1"/>
</dbReference>
<organism evidence="2 3">
    <name type="scientific">Actinokineospora alba</name>
    <dbReference type="NCBI Taxonomy" id="504798"/>
    <lineage>
        <taxon>Bacteria</taxon>
        <taxon>Bacillati</taxon>
        <taxon>Actinomycetota</taxon>
        <taxon>Actinomycetes</taxon>
        <taxon>Pseudonocardiales</taxon>
        <taxon>Pseudonocardiaceae</taxon>
        <taxon>Actinokineospora</taxon>
    </lineage>
</organism>
<dbReference type="RefSeq" id="WP_166658168.1">
    <property type="nucleotide sequence ID" value="NZ_FNDV01000004.1"/>
</dbReference>
<protein>
    <submittedName>
        <fullName evidence="2">Repeat domain-containing protein</fullName>
    </submittedName>
</protein>
<keyword evidence="3" id="KW-1185">Reference proteome</keyword>
<sequence length="584" mass="61792">MSRNDDFDGDGRAELLVSSPWGIGILEMSGSTFTAPVMAPNGTRFGGWLLNTGDNRFGPVGDFDGDGRAEIVFSSPWGIGVLEQRGSTLAPLMMAPNGTRFGGWNFQSGDNRFEKAGDFDGDGRTELLISSPWGLGVLELAGSSLAAPMMAPNGTRFGGWNLQTGDNRFGPVGDFDGDGRVEVFVSSPWGVGILQLQGNTMRPLMMAPNGTRFGGWLLNTRDNFFRIAADFDGDGRAELLVTSPWGIGILELSGGTLSAVTMAANGTRLGGWVVDTTNNRFGPAADYDGDGRAELLMSSPWGIGTLELNGGALTSPLMAANGTRVGGWVVDTTNNRYGPAADYDGDGRAELIATSPWGLGVLKPTGTSAGSPVMAPNGTRFGGWNLQTVDNRFGVRRSCFEHVVIHFKTLVAQTAAITTFMDTQYKAMEDLFADYGIATYRGTTEDLSADTTLAGVVDLDVGSCLLGVPTAEHNTLFARRNGAGVNDIVVYVVRTLTNGAGSTNLLGCATHPANQPGCAVVQANARWLLAHEVGHVLGLRHWANPPATNSQYLMFPNVGWTGTPPDIVQTEVATMVDSALTRAF</sequence>
<proteinExistence type="predicted"/>
<keyword evidence="1" id="KW-0732">Signal</keyword>
<name>A0A1H0QP74_9PSEU</name>
<evidence type="ECO:0000256" key="1">
    <source>
        <dbReference type="ARBA" id="ARBA00022729"/>
    </source>
</evidence>
<evidence type="ECO:0000313" key="3">
    <source>
        <dbReference type="Proteomes" id="UP000199651"/>
    </source>
</evidence>
<dbReference type="AlphaFoldDB" id="A0A1H0QP74"/>
<evidence type="ECO:0000313" key="2">
    <source>
        <dbReference type="EMBL" id="SDP19052.1"/>
    </source>
</evidence>
<dbReference type="InterPro" id="IPR013517">
    <property type="entry name" value="FG-GAP"/>
</dbReference>